<keyword evidence="4" id="KW-0547">Nucleotide-binding</keyword>
<dbReference type="InterPro" id="IPR029055">
    <property type="entry name" value="Ntn_hydrolases_N"/>
</dbReference>
<dbReference type="PIRSF" id="PIRSF001589">
    <property type="entry name" value="Asn_synthetase_glu-h"/>
    <property type="match status" value="1"/>
</dbReference>
<comment type="similarity">
    <text evidence="2">Belongs to the asparagine synthetase family.</text>
</comment>
<gene>
    <name evidence="9" type="primary">asnB</name>
    <name evidence="9" type="ORF">F7231_21650</name>
</gene>
<dbReference type="Gene3D" id="3.60.20.10">
    <property type="entry name" value="Glutamine Phosphoribosylpyrophosphate, subunit 1, domain 1"/>
    <property type="match status" value="1"/>
</dbReference>
<evidence type="ECO:0000313" key="10">
    <source>
        <dbReference type="Proteomes" id="UP000606008"/>
    </source>
</evidence>
<dbReference type="CDD" id="cd01991">
    <property type="entry name" value="Asn_synthase_B_C"/>
    <property type="match status" value="1"/>
</dbReference>
<dbReference type="EC" id="6.3.5.4" evidence="3"/>
<dbReference type="Pfam" id="PF00733">
    <property type="entry name" value="Asn_synthase"/>
    <property type="match status" value="1"/>
</dbReference>
<dbReference type="InterPro" id="IPR017932">
    <property type="entry name" value="GATase_2_dom"/>
</dbReference>
<dbReference type="Proteomes" id="UP000606008">
    <property type="component" value="Unassembled WGS sequence"/>
</dbReference>
<reference evidence="9" key="1">
    <citation type="submission" date="2024-05" db="EMBL/GenBank/DDBJ databases">
        <authorList>
            <person name="Jung D.-H."/>
        </authorList>
    </citation>
    <scope>NUCLEOTIDE SEQUENCE</scope>
    <source>
        <strain evidence="9">JA-25</strain>
    </source>
</reference>
<dbReference type="InterPro" id="IPR033738">
    <property type="entry name" value="AsnB_N"/>
</dbReference>
<evidence type="ECO:0000259" key="8">
    <source>
        <dbReference type="PROSITE" id="PS51278"/>
    </source>
</evidence>
<dbReference type="CDD" id="cd00712">
    <property type="entry name" value="AsnB"/>
    <property type="match status" value="1"/>
</dbReference>
<comment type="pathway">
    <text evidence="1">Amino-acid biosynthesis; L-asparagine biosynthesis; L-asparagine from L-aspartate (L-Gln route): step 1/1.</text>
</comment>
<dbReference type="RefSeq" id="WP_166693495.1">
    <property type="nucleotide sequence ID" value="NZ_WAEL01000008.1"/>
</dbReference>
<proteinExistence type="inferred from homology"/>
<dbReference type="GO" id="GO:0004066">
    <property type="term" value="F:asparagine synthase (glutamine-hydrolyzing) activity"/>
    <property type="evidence" value="ECO:0007669"/>
    <property type="project" value="UniProtKB-EC"/>
</dbReference>
<dbReference type="EMBL" id="WAEL01000008">
    <property type="protein sequence ID" value="NID12791.1"/>
    <property type="molecule type" value="Genomic_DNA"/>
</dbReference>
<dbReference type="InterPro" id="IPR051786">
    <property type="entry name" value="ASN_synthetase/amidase"/>
</dbReference>
<dbReference type="NCBIfam" id="TIGR01536">
    <property type="entry name" value="asn_synth_AEB"/>
    <property type="match status" value="1"/>
</dbReference>
<dbReference type="PANTHER" id="PTHR43284">
    <property type="entry name" value="ASPARAGINE SYNTHETASE (GLUTAMINE-HYDROLYZING)"/>
    <property type="match status" value="1"/>
</dbReference>
<organism evidence="9 10">
    <name type="scientific">Fibrivirga algicola</name>
    <dbReference type="NCBI Taxonomy" id="2950420"/>
    <lineage>
        <taxon>Bacteria</taxon>
        <taxon>Pseudomonadati</taxon>
        <taxon>Bacteroidota</taxon>
        <taxon>Cytophagia</taxon>
        <taxon>Cytophagales</taxon>
        <taxon>Spirosomataceae</taxon>
        <taxon>Fibrivirga</taxon>
    </lineage>
</organism>
<evidence type="ECO:0000256" key="6">
    <source>
        <dbReference type="ARBA" id="ARBA00022962"/>
    </source>
</evidence>
<evidence type="ECO:0000256" key="4">
    <source>
        <dbReference type="ARBA" id="ARBA00022741"/>
    </source>
</evidence>
<comment type="catalytic activity">
    <reaction evidence="7">
        <text>L-aspartate + L-glutamine + ATP + H2O = L-asparagine + L-glutamate + AMP + diphosphate + H(+)</text>
        <dbReference type="Rhea" id="RHEA:12228"/>
        <dbReference type="ChEBI" id="CHEBI:15377"/>
        <dbReference type="ChEBI" id="CHEBI:15378"/>
        <dbReference type="ChEBI" id="CHEBI:29985"/>
        <dbReference type="ChEBI" id="CHEBI:29991"/>
        <dbReference type="ChEBI" id="CHEBI:30616"/>
        <dbReference type="ChEBI" id="CHEBI:33019"/>
        <dbReference type="ChEBI" id="CHEBI:58048"/>
        <dbReference type="ChEBI" id="CHEBI:58359"/>
        <dbReference type="ChEBI" id="CHEBI:456215"/>
        <dbReference type="EC" id="6.3.5.4"/>
    </reaction>
</comment>
<keyword evidence="9" id="KW-0436">Ligase</keyword>
<sequence length="617" mass="69488">MCGIAGLITRPESPANPELVRFMTTQLQHRGPDFEGIWAEEQVALGHRRLSIIDLTSGANQPLLASNQRYVITFNGEIYNYLSLKAQLTGYSFQTNSDTEVILAAYERWGTACLQHLNGMFAFAIWDRHTKQLFAARDRLGKKPFYYYQTNDVFVFASEVRALLSTGLVPRRLNTSVLPHYLMYQTVGPPYTLVAGIRQLPPGHFGLLAAHQWAETCYWTPTELTAADPALLHNQTSIQKQVRHLLQESVARRLISDVPIGAFLSGGVDSSAVVALMAEQSEQPINTFTVTFRESEFDESVHARAIARRFNTRHTELPLSASQLLDELPSILASMDQPSGDGPNTYMVSKLAKAAGITVALSGLGGDEVFAGYSTFKRYARLRQLNWLWKLPTAVRHQLLFWALPGANPQKLASLVSLPSLDPAYLFPLLRQSTSAPIANQLLGTPLAQHSFAQLPQPGQRPLAPLSQLTVNELLTYTEPLLLRDYDQMSMAHALELRVPLLDYTLIEFLLQVPDHYKQTNVPKQLLLDALQPLLPGQLAKRSRMGFSFPWAQWMRQDLRAFCTERIQRLSQRGLFDTATLQTHYQHFLRGEPGTSWNQIWLLVVLDDWLDRNDIDV</sequence>
<dbReference type="Pfam" id="PF13522">
    <property type="entry name" value="GATase_6"/>
    <property type="match status" value="1"/>
</dbReference>
<dbReference type="Gene3D" id="3.40.50.620">
    <property type="entry name" value="HUPs"/>
    <property type="match status" value="1"/>
</dbReference>
<dbReference type="InterPro" id="IPR006426">
    <property type="entry name" value="Asn_synth_AEB"/>
</dbReference>
<dbReference type="PROSITE" id="PS51278">
    <property type="entry name" value="GATASE_TYPE_2"/>
    <property type="match status" value="1"/>
</dbReference>
<comment type="caution">
    <text evidence="9">The sequence shown here is derived from an EMBL/GenBank/DDBJ whole genome shotgun (WGS) entry which is preliminary data.</text>
</comment>
<name>A0ABX0QJZ8_9BACT</name>
<dbReference type="InterPro" id="IPR001962">
    <property type="entry name" value="Asn_synthase"/>
</dbReference>
<evidence type="ECO:0000256" key="5">
    <source>
        <dbReference type="ARBA" id="ARBA00022840"/>
    </source>
</evidence>
<accession>A0ABX0QJZ8</accession>
<dbReference type="PANTHER" id="PTHR43284:SF1">
    <property type="entry name" value="ASPARAGINE SYNTHETASE"/>
    <property type="match status" value="1"/>
</dbReference>
<keyword evidence="5" id="KW-0067">ATP-binding</keyword>
<evidence type="ECO:0000256" key="1">
    <source>
        <dbReference type="ARBA" id="ARBA00005187"/>
    </source>
</evidence>
<keyword evidence="6" id="KW-0315">Glutamine amidotransferase</keyword>
<feature type="domain" description="Glutamine amidotransferase type-2" evidence="8">
    <location>
        <begin position="2"/>
        <end position="211"/>
    </location>
</feature>
<evidence type="ECO:0000256" key="2">
    <source>
        <dbReference type="ARBA" id="ARBA00005752"/>
    </source>
</evidence>
<keyword evidence="10" id="KW-1185">Reference proteome</keyword>
<evidence type="ECO:0000256" key="3">
    <source>
        <dbReference type="ARBA" id="ARBA00012737"/>
    </source>
</evidence>
<protein>
    <recommendedName>
        <fullName evidence="3">asparagine synthase (glutamine-hydrolyzing)</fullName>
        <ecNumber evidence="3">6.3.5.4</ecNumber>
    </recommendedName>
</protein>
<dbReference type="InterPro" id="IPR014729">
    <property type="entry name" value="Rossmann-like_a/b/a_fold"/>
</dbReference>
<dbReference type="SUPFAM" id="SSF56235">
    <property type="entry name" value="N-terminal nucleophile aminohydrolases (Ntn hydrolases)"/>
    <property type="match status" value="1"/>
</dbReference>
<evidence type="ECO:0000256" key="7">
    <source>
        <dbReference type="ARBA" id="ARBA00048741"/>
    </source>
</evidence>
<dbReference type="SUPFAM" id="SSF52402">
    <property type="entry name" value="Adenine nucleotide alpha hydrolases-like"/>
    <property type="match status" value="1"/>
</dbReference>
<evidence type="ECO:0000313" key="9">
    <source>
        <dbReference type="EMBL" id="NID12791.1"/>
    </source>
</evidence>